<evidence type="ECO:0000256" key="1">
    <source>
        <dbReference type="ARBA" id="ARBA00008936"/>
    </source>
</evidence>
<protein>
    <recommendedName>
        <fullName evidence="7">V-type ATP synthase beta chain</fullName>
    </recommendedName>
    <alternativeName>
        <fullName evidence="7">V-ATPase subunit B</fullName>
    </alternativeName>
</protein>
<name>A0AAE4B7C0_9RHOB</name>
<dbReference type="CDD" id="cd01135">
    <property type="entry name" value="V_A-ATPase_B"/>
    <property type="match status" value="1"/>
</dbReference>
<dbReference type="EMBL" id="JANHAX010000007">
    <property type="protein sequence ID" value="MDQ2092194.1"/>
    <property type="molecule type" value="Genomic_DNA"/>
</dbReference>
<reference evidence="11" key="1">
    <citation type="submission" date="2022-07" db="EMBL/GenBank/DDBJ databases">
        <authorList>
            <person name="Otstavnykh N."/>
            <person name="Isaeva M."/>
            <person name="Bystritskaya E."/>
        </authorList>
    </citation>
    <scope>NUCLEOTIDE SEQUENCE</scope>
    <source>
        <strain evidence="11">KCTC 52189</strain>
    </source>
</reference>
<evidence type="ECO:0000259" key="9">
    <source>
        <dbReference type="Pfam" id="PF02874"/>
    </source>
</evidence>
<evidence type="ECO:0000256" key="3">
    <source>
        <dbReference type="ARBA" id="ARBA00022741"/>
    </source>
</evidence>
<sequence length="464" mass="49811">MLFDLCVEDVVTAIEGPLLFLRRNVNVGLGDAVEVTGASGRTRIGRVVAIDGDQVVVELLEDTTGLGVENVRVRFHGEPMLMPLGPGLLGRVFDGLGRPRDGGAPVAATVERRIDAGVINPAERGLPQDFILTGVSAIDVLNSLVRGQKLPIFSAGGLPHDRLATSIAQSARLLKDDGLEFAVVFCGIGVSHDSAEAFRSAMEASGALEHTAMFLNLASEPTAQRLLTPRFALTAAEYLAFDEGRHVLVILTDMTNYCEALREVSASHGEIPSRKGYPGYMYSDLATIYERAGWVEGGQGTVTQLPILTMPADDISHPIPDITGYITEGQVVLDRGLDHKGIYPPIEVRSSLSRLMDQGIGAGFTDPDHPALAAQLFASYARAAQVRILSSVVGREGLTATDRLYLDFGDRFEAEFVQHADMRELEQSMAIGWQVLSLLPAAELTRLSDAQIAAHIRTEGGDDG</sequence>
<evidence type="ECO:0000256" key="2">
    <source>
        <dbReference type="ARBA" id="ARBA00022448"/>
    </source>
</evidence>
<dbReference type="GO" id="GO:0046961">
    <property type="term" value="F:proton-transporting ATPase activity, rotational mechanism"/>
    <property type="evidence" value="ECO:0007669"/>
    <property type="project" value="TreeGrafter"/>
</dbReference>
<dbReference type="GO" id="GO:0042777">
    <property type="term" value="P:proton motive force-driven plasma membrane ATP synthesis"/>
    <property type="evidence" value="ECO:0007669"/>
    <property type="project" value="UniProtKB-UniRule"/>
</dbReference>
<dbReference type="PANTHER" id="PTHR43389">
    <property type="entry name" value="V-TYPE PROTON ATPASE SUBUNIT B"/>
    <property type="match status" value="1"/>
</dbReference>
<dbReference type="RefSeq" id="WP_306737495.1">
    <property type="nucleotide sequence ID" value="NZ_JANHAX010000007.1"/>
</dbReference>
<dbReference type="InterPro" id="IPR000194">
    <property type="entry name" value="ATPase_F1/V1/A1_a/bsu_nucl-bd"/>
</dbReference>
<evidence type="ECO:0000256" key="7">
    <source>
        <dbReference type="HAMAP-Rule" id="MF_00310"/>
    </source>
</evidence>
<keyword evidence="5 7" id="KW-0406">Ion transport</keyword>
<keyword evidence="4" id="KW-0067">ATP-binding</keyword>
<dbReference type="Pfam" id="PF02874">
    <property type="entry name" value="ATP-synt_ab_N"/>
    <property type="match status" value="1"/>
</dbReference>
<reference evidence="11" key="2">
    <citation type="submission" date="2023-02" db="EMBL/GenBank/DDBJ databases">
        <title>'Rhodoalgimonas zhirmunskyi' gen. nov., isolated from a red alga.</title>
        <authorList>
            <person name="Nedashkovskaya O.I."/>
            <person name="Otstavnykh N.Y."/>
            <person name="Bystritskaya E.P."/>
            <person name="Balabanova L.A."/>
            <person name="Isaeva M.P."/>
        </authorList>
    </citation>
    <scope>NUCLEOTIDE SEQUENCE</scope>
    <source>
        <strain evidence="11">KCTC 52189</strain>
    </source>
</reference>
<accession>A0AAE4B7C0</accession>
<dbReference type="GO" id="GO:0005524">
    <property type="term" value="F:ATP binding"/>
    <property type="evidence" value="ECO:0007669"/>
    <property type="project" value="UniProtKB-UniRule"/>
</dbReference>
<dbReference type="InterPro" id="IPR004100">
    <property type="entry name" value="ATPase_F1/V1/A1_a/bsu_N"/>
</dbReference>
<dbReference type="HAMAP" id="MF_00310">
    <property type="entry name" value="ATP_synth_B_arch"/>
    <property type="match status" value="1"/>
</dbReference>
<dbReference type="Pfam" id="PF22919">
    <property type="entry name" value="ATP-synt_VA_C"/>
    <property type="match status" value="1"/>
</dbReference>
<evidence type="ECO:0000259" key="10">
    <source>
        <dbReference type="Pfam" id="PF22919"/>
    </source>
</evidence>
<dbReference type="InterPro" id="IPR055190">
    <property type="entry name" value="ATP-synt_VA_C"/>
</dbReference>
<dbReference type="Pfam" id="PF00006">
    <property type="entry name" value="ATP-synt_ab"/>
    <property type="match status" value="1"/>
</dbReference>
<dbReference type="CDD" id="cd18118">
    <property type="entry name" value="ATP-synt_V_A-type_beta_N"/>
    <property type="match status" value="1"/>
</dbReference>
<evidence type="ECO:0000259" key="8">
    <source>
        <dbReference type="Pfam" id="PF00006"/>
    </source>
</evidence>
<dbReference type="SUPFAM" id="SSF52540">
    <property type="entry name" value="P-loop containing nucleoside triphosphate hydrolases"/>
    <property type="match status" value="1"/>
</dbReference>
<dbReference type="PANTHER" id="PTHR43389:SF4">
    <property type="entry name" value="V-TYPE PROTON ATPASE SUBUNIT B"/>
    <property type="match status" value="1"/>
</dbReference>
<keyword evidence="7" id="KW-0375">Hydrogen ion transport</keyword>
<evidence type="ECO:0000256" key="6">
    <source>
        <dbReference type="ARBA" id="ARBA00059599"/>
    </source>
</evidence>
<dbReference type="NCBIfam" id="NF003235">
    <property type="entry name" value="PRK04196.1"/>
    <property type="match status" value="1"/>
</dbReference>
<feature type="domain" description="ATPase F1/V1/A1 complex alpha/beta subunit N-terminal" evidence="9">
    <location>
        <begin position="11"/>
        <end position="77"/>
    </location>
</feature>
<keyword evidence="7" id="KW-0066">ATP synthesis</keyword>
<dbReference type="InterPro" id="IPR022879">
    <property type="entry name" value="V-ATPase_su_B/beta"/>
</dbReference>
<feature type="domain" description="ATP synthase A/B type C-terminal" evidence="10">
    <location>
        <begin position="359"/>
        <end position="453"/>
    </location>
</feature>
<dbReference type="Proteomes" id="UP001226762">
    <property type="component" value="Unassembled WGS sequence"/>
</dbReference>
<comment type="caution">
    <text evidence="11">The sequence shown here is derived from an EMBL/GenBank/DDBJ whole genome shotgun (WGS) entry which is preliminary data.</text>
</comment>
<feature type="domain" description="ATPase F1/V1/A1 complex alpha/beta subunit nucleotide-binding" evidence="8">
    <location>
        <begin position="134"/>
        <end position="353"/>
    </location>
</feature>
<dbReference type="GO" id="GO:0046933">
    <property type="term" value="F:proton-transporting ATP synthase activity, rotational mechanism"/>
    <property type="evidence" value="ECO:0007669"/>
    <property type="project" value="UniProtKB-UniRule"/>
</dbReference>
<gene>
    <name evidence="7" type="primary">atpB</name>
    <name evidence="11" type="ORF">NO357_20005</name>
</gene>
<organism evidence="11 12">
    <name type="scientific">Marimonas arenosa</name>
    <dbReference type="NCBI Taxonomy" id="1795305"/>
    <lineage>
        <taxon>Bacteria</taxon>
        <taxon>Pseudomonadati</taxon>
        <taxon>Pseudomonadota</taxon>
        <taxon>Alphaproteobacteria</taxon>
        <taxon>Rhodobacterales</taxon>
        <taxon>Paracoccaceae</taxon>
        <taxon>Marimonas</taxon>
    </lineage>
</organism>
<comment type="function">
    <text evidence="6 7">Produces ATP from ADP in the presence of a proton gradient across the membrane. The V-type beta chain is a regulatory subunit.</text>
</comment>
<keyword evidence="3" id="KW-0547">Nucleotide-binding</keyword>
<evidence type="ECO:0000256" key="5">
    <source>
        <dbReference type="ARBA" id="ARBA00023065"/>
    </source>
</evidence>
<evidence type="ECO:0000313" key="12">
    <source>
        <dbReference type="Proteomes" id="UP001226762"/>
    </source>
</evidence>
<dbReference type="Gene3D" id="3.40.50.12240">
    <property type="match status" value="1"/>
</dbReference>
<comment type="similarity">
    <text evidence="1 7">Belongs to the ATPase alpha/beta chains family.</text>
</comment>
<proteinExistence type="inferred from homology"/>
<evidence type="ECO:0000256" key="4">
    <source>
        <dbReference type="ARBA" id="ARBA00022840"/>
    </source>
</evidence>
<evidence type="ECO:0000313" key="11">
    <source>
        <dbReference type="EMBL" id="MDQ2092194.1"/>
    </source>
</evidence>
<keyword evidence="2 7" id="KW-0813">Transport</keyword>
<keyword evidence="12" id="KW-1185">Reference proteome</keyword>
<dbReference type="AlphaFoldDB" id="A0AAE4B7C0"/>
<dbReference type="InterPro" id="IPR027417">
    <property type="entry name" value="P-loop_NTPase"/>
</dbReference>